<keyword evidence="6 9" id="KW-0812">Transmembrane</keyword>
<dbReference type="Gene3D" id="2.40.50.100">
    <property type="match status" value="1"/>
</dbReference>
<dbReference type="InterPro" id="IPR058781">
    <property type="entry name" value="HH_AprE-like"/>
</dbReference>
<feature type="transmembrane region" description="Helical" evidence="9">
    <location>
        <begin position="34"/>
        <end position="52"/>
    </location>
</feature>
<sequence length="453" mass="49887">MANMLSKNTTATEVIAHDVTPLEVKTDSSGYARFGWLLILVGVGGFGLWASFAPLDKGVPMQATVTKESNRQSIQHLSGGTIKEILARDGDVVKKGQVLVRMNNVAVTSQAETTRAQYITSRLAEARLLAERDGKKELTFPPTLNEFKTDPRVIDGFSLQKQLFTSRHSSLESELGAIEENIAGLKLQIKGLQESRDSKKVQLDILKEQLVNMRELSKEGYVARARLLDLERTYAQINGQISEDLGTIGRSQRQVTELTLRRMQRTQDFQKEVRSLLADTQREAEALSSRITGQDYDMANADVKAPVDGTVVGLAVFTPGGVVGPGAKMMDLVPTDDPLVVEGQLPVNLIDRVHTGMPVELMFSAFNSNRTPHIPGVVTQVSADRTVEERTGAAFYKVRARVTPEGLKIIEAKKLGIQSGMPVEMFVKTGERTLMSYLLKPIYDRAKTSLSED</sequence>
<dbReference type="InterPro" id="IPR010129">
    <property type="entry name" value="T1SS_HlyD"/>
</dbReference>
<evidence type="ECO:0000256" key="5">
    <source>
        <dbReference type="ARBA" id="ARBA00022519"/>
    </source>
</evidence>
<dbReference type="InterPro" id="IPR058982">
    <property type="entry name" value="Beta-barrel_AprE"/>
</dbReference>
<keyword evidence="3 9" id="KW-0813">Transport</keyword>
<evidence type="ECO:0000256" key="2">
    <source>
        <dbReference type="ARBA" id="ARBA00009477"/>
    </source>
</evidence>
<evidence type="ECO:0000256" key="4">
    <source>
        <dbReference type="ARBA" id="ARBA00022475"/>
    </source>
</evidence>
<dbReference type="PRINTS" id="PR01490">
    <property type="entry name" value="RTXTOXIND"/>
</dbReference>
<dbReference type="Gene3D" id="2.40.30.170">
    <property type="match status" value="1"/>
</dbReference>
<keyword evidence="8 9" id="KW-0472">Membrane</keyword>
<evidence type="ECO:0000256" key="10">
    <source>
        <dbReference type="SAM" id="Coils"/>
    </source>
</evidence>
<dbReference type="Pfam" id="PF26002">
    <property type="entry name" value="Beta-barrel_AprE"/>
    <property type="match status" value="1"/>
</dbReference>
<evidence type="ECO:0000256" key="6">
    <source>
        <dbReference type="ARBA" id="ARBA00022692"/>
    </source>
</evidence>
<dbReference type="RefSeq" id="WP_166106371.1">
    <property type="nucleotide sequence ID" value="NZ_JAADJT010000009.1"/>
</dbReference>
<feature type="domain" description="AprE-like long alpha-helical hairpin" evidence="11">
    <location>
        <begin position="108"/>
        <end position="294"/>
    </location>
</feature>
<organism evidence="13 14">
    <name type="scientific">Duganella aceris</name>
    <dbReference type="NCBI Taxonomy" id="2703883"/>
    <lineage>
        <taxon>Bacteria</taxon>
        <taxon>Pseudomonadati</taxon>
        <taxon>Pseudomonadota</taxon>
        <taxon>Betaproteobacteria</taxon>
        <taxon>Burkholderiales</taxon>
        <taxon>Oxalobacteraceae</taxon>
        <taxon>Telluria group</taxon>
        <taxon>Duganella</taxon>
    </lineage>
</organism>
<evidence type="ECO:0000256" key="3">
    <source>
        <dbReference type="ARBA" id="ARBA00022448"/>
    </source>
</evidence>
<evidence type="ECO:0000313" key="14">
    <source>
        <dbReference type="Proteomes" id="UP000666369"/>
    </source>
</evidence>
<gene>
    <name evidence="13" type="ORF">GW587_19980</name>
</gene>
<evidence type="ECO:0000313" key="13">
    <source>
        <dbReference type="EMBL" id="NGZ86528.1"/>
    </source>
</evidence>
<dbReference type="Gene3D" id="1.10.287.1490">
    <property type="match status" value="1"/>
</dbReference>
<evidence type="ECO:0000259" key="12">
    <source>
        <dbReference type="Pfam" id="PF26002"/>
    </source>
</evidence>
<dbReference type="SUPFAM" id="SSF111369">
    <property type="entry name" value="HlyD-like secretion proteins"/>
    <property type="match status" value="1"/>
</dbReference>
<dbReference type="Proteomes" id="UP000666369">
    <property type="component" value="Unassembled WGS sequence"/>
</dbReference>
<dbReference type="PANTHER" id="PTHR30386">
    <property type="entry name" value="MEMBRANE FUSION SUBUNIT OF EMRAB-TOLC MULTIDRUG EFFLUX PUMP"/>
    <property type="match status" value="1"/>
</dbReference>
<comment type="caution">
    <text evidence="13">The sequence shown here is derived from an EMBL/GenBank/DDBJ whole genome shotgun (WGS) entry which is preliminary data.</text>
</comment>
<name>A0ABX0FPX2_9BURK</name>
<keyword evidence="10" id="KW-0175">Coiled coil</keyword>
<dbReference type="NCBIfam" id="TIGR01843">
    <property type="entry name" value="type_I_hlyD"/>
    <property type="match status" value="1"/>
</dbReference>
<dbReference type="EMBL" id="JAADJT010000009">
    <property type="protein sequence ID" value="NGZ86528.1"/>
    <property type="molecule type" value="Genomic_DNA"/>
</dbReference>
<dbReference type="InterPro" id="IPR050739">
    <property type="entry name" value="MFP"/>
</dbReference>
<reference evidence="13 14" key="1">
    <citation type="submission" date="2020-01" db="EMBL/GenBank/DDBJ databases">
        <authorList>
            <person name="Lee S.D."/>
        </authorList>
    </citation>
    <scope>NUCLEOTIDE SEQUENCE [LARGE SCALE GENOMIC DNA]</scope>
    <source>
        <strain evidence="13 14">SAP-35</strain>
    </source>
</reference>
<keyword evidence="4 9" id="KW-1003">Cell membrane</keyword>
<protein>
    <recommendedName>
        <fullName evidence="9">Membrane fusion protein (MFP) family protein</fullName>
    </recommendedName>
</protein>
<accession>A0ABX0FPX2</accession>
<dbReference type="Pfam" id="PF25994">
    <property type="entry name" value="HH_AprE"/>
    <property type="match status" value="1"/>
</dbReference>
<evidence type="ECO:0000259" key="11">
    <source>
        <dbReference type="Pfam" id="PF25994"/>
    </source>
</evidence>
<comment type="similarity">
    <text evidence="2 9">Belongs to the membrane fusion protein (MFP) (TC 8.A.1) family.</text>
</comment>
<dbReference type="PANTHER" id="PTHR30386:SF17">
    <property type="entry name" value="ALKALINE PROTEASE SECRETION PROTEIN APRE"/>
    <property type="match status" value="1"/>
</dbReference>
<feature type="domain" description="AprE-like beta-barrel" evidence="12">
    <location>
        <begin position="339"/>
        <end position="430"/>
    </location>
</feature>
<feature type="coiled-coil region" evidence="10">
    <location>
        <begin position="168"/>
        <end position="216"/>
    </location>
</feature>
<proteinExistence type="inferred from homology"/>
<keyword evidence="5 9" id="KW-0997">Cell inner membrane</keyword>
<comment type="subcellular location">
    <subcellularLocation>
        <location evidence="1 9">Cell inner membrane</location>
        <topology evidence="1 9">Single-pass membrane protein</topology>
    </subcellularLocation>
</comment>
<reference evidence="14" key="2">
    <citation type="submission" date="2023-07" db="EMBL/GenBank/DDBJ databases">
        <title>Duganella aceri sp. nov., isolated from tree sap.</title>
        <authorList>
            <person name="Kim I.S."/>
        </authorList>
    </citation>
    <scope>NUCLEOTIDE SEQUENCE [LARGE SCALE GENOMIC DNA]</scope>
    <source>
        <strain evidence="14">SAP-35</strain>
    </source>
</reference>
<evidence type="ECO:0000256" key="8">
    <source>
        <dbReference type="ARBA" id="ARBA00023136"/>
    </source>
</evidence>
<evidence type="ECO:0000256" key="1">
    <source>
        <dbReference type="ARBA" id="ARBA00004377"/>
    </source>
</evidence>
<keyword evidence="14" id="KW-1185">Reference proteome</keyword>
<evidence type="ECO:0000256" key="7">
    <source>
        <dbReference type="ARBA" id="ARBA00022989"/>
    </source>
</evidence>
<evidence type="ECO:0000256" key="9">
    <source>
        <dbReference type="RuleBase" id="RU365093"/>
    </source>
</evidence>
<keyword evidence="7 9" id="KW-1133">Transmembrane helix</keyword>